<evidence type="ECO:0000256" key="2">
    <source>
        <dbReference type="ARBA" id="ARBA00023125"/>
    </source>
</evidence>
<proteinExistence type="predicted"/>
<evidence type="ECO:0000256" key="3">
    <source>
        <dbReference type="ARBA" id="ARBA00023163"/>
    </source>
</evidence>
<feature type="domain" description="HTH marR-type" evidence="4">
    <location>
        <begin position="6"/>
        <end position="142"/>
    </location>
</feature>
<dbReference type="Proteomes" id="UP000078582">
    <property type="component" value="Chromosome"/>
</dbReference>
<dbReference type="InterPro" id="IPR036390">
    <property type="entry name" value="WH_DNA-bd_sf"/>
</dbReference>
<dbReference type="PROSITE" id="PS50995">
    <property type="entry name" value="HTH_MARR_2"/>
    <property type="match status" value="1"/>
</dbReference>
<dbReference type="GO" id="GO:0003677">
    <property type="term" value="F:DNA binding"/>
    <property type="evidence" value="ECO:0007669"/>
    <property type="project" value="UniProtKB-KW"/>
</dbReference>
<keyword evidence="6" id="KW-1185">Reference proteome</keyword>
<dbReference type="GO" id="GO:0003700">
    <property type="term" value="F:DNA-binding transcription factor activity"/>
    <property type="evidence" value="ECO:0007669"/>
    <property type="project" value="InterPro"/>
</dbReference>
<dbReference type="AlphaFoldDB" id="A0A192H1X6"/>
<evidence type="ECO:0000313" key="5">
    <source>
        <dbReference type="EMBL" id="ANK62365.1"/>
    </source>
</evidence>
<dbReference type="OrthoDB" id="6462103at2"/>
<evidence type="ECO:0000256" key="1">
    <source>
        <dbReference type="ARBA" id="ARBA00023015"/>
    </source>
</evidence>
<evidence type="ECO:0000313" key="6">
    <source>
        <dbReference type="Proteomes" id="UP000078582"/>
    </source>
</evidence>
<dbReference type="GeneID" id="42981794"/>
<gene>
    <name evidence="5" type="ORF">AYR53_05960</name>
</gene>
<dbReference type="InterPro" id="IPR000835">
    <property type="entry name" value="HTH_MarR-typ"/>
</dbReference>
<keyword evidence="1" id="KW-0805">Transcription regulation</keyword>
<dbReference type="PRINTS" id="PR00598">
    <property type="entry name" value="HTHMARR"/>
</dbReference>
<organism evidence="5 6">
    <name type="scientific">Loigolactobacillus backii</name>
    <dbReference type="NCBI Taxonomy" id="375175"/>
    <lineage>
        <taxon>Bacteria</taxon>
        <taxon>Bacillati</taxon>
        <taxon>Bacillota</taxon>
        <taxon>Bacilli</taxon>
        <taxon>Lactobacillales</taxon>
        <taxon>Lactobacillaceae</taxon>
        <taxon>Loigolactobacillus</taxon>
    </lineage>
</organism>
<reference evidence="5 6" key="1">
    <citation type="submission" date="2016-03" db="EMBL/GenBank/DDBJ databases">
        <title>Pediococcus and Lactobacillus from brewery environment - whole genome sequencing and assembly.</title>
        <authorList>
            <person name="Behr J."/>
            <person name="Geissler A.J."/>
            <person name="Vogel R.F."/>
        </authorList>
    </citation>
    <scope>NUCLEOTIDE SEQUENCE [LARGE SCALE GENOMIC DNA]</scope>
    <source>
        <strain evidence="5 6">TMW 1.1989</strain>
    </source>
</reference>
<dbReference type="PROSITE" id="PS01117">
    <property type="entry name" value="HTH_MARR_1"/>
    <property type="match status" value="1"/>
</dbReference>
<keyword evidence="3" id="KW-0804">Transcription</keyword>
<dbReference type="PANTHER" id="PTHR42756">
    <property type="entry name" value="TRANSCRIPTIONAL REGULATOR, MARR"/>
    <property type="match status" value="1"/>
</dbReference>
<dbReference type="RefSeq" id="WP_068478781.1">
    <property type="nucleotide sequence ID" value="NZ_CP014623.1"/>
</dbReference>
<name>A0A192H1X6_9LACO</name>
<dbReference type="STRING" id="375175.AYR53_05960"/>
<sequence length="150" mass="17129">MSESRENSIHKWLLIAGRQVSRQLDRQLARIGLSTSQYFYILKIHDHPGLTQKALGATEFIDPSNVTRAVKQLIDQGLIERRQNSQDKRAYQLALTAKGKAIYPQILQILDAEEVALTKIVTAQKNSSDRQNFVNALRSMSRIPDKRDDR</sequence>
<protein>
    <recommendedName>
        <fullName evidence="4">HTH marR-type domain-containing protein</fullName>
    </recommendedName>
</protein>
<dbReference type="SMART" id="SM00347">
    <property type="entry name" value="HTH_MARR"/>
    <property type="match status" value="1"/>
</dbReference>
<keyword evidence="2" id="KW-0238">DNA-binding</keyword>
<evidence type="ECO:0000259" key="4">
    <source>
        <dbReference type="PROSITE" id="PS50995"/>
    </source>
</evidence>
<dbReference type="InterPro" id="IPR036388">
    <property type="entry name" value="WH-like_DNA-bd_sf"/>
</dbReference>
<dbReference type="Pfam" id="PF01047">
    <property type="entry name" value="MarR"/>
    <property type="match status" value="1"/>
</dbReference>
<dbReference type="SUPFAM" id="SSF46785">
    <property type="entry name" value="Winged helix' DNA-binding domain"/>
    <property type="match status" value="1"/>
</dbReference>
<dbReference type="InterPro" id="IPR023187">
    <property type="entry name" value="Tscrpt_reg_MarR-type_CS"/>
</dbReference>
<dbReference type="Gene3D" id="1.10.10.10">
    <property type="entry name" value="Winged helix-like DNA-binding domain superfamily/Winged helix DNA-binding domain"/>
    <property type="match status" value="1"/>
</dbReference>
<dbReference type="PANTHER" id="PTHR42756:SF1">
    <property type="entry name" value="TRANSCRIPTIONAL REPRESSOR OF EMRAB OPERON"/>
    <property type="match status" value="1"/>
</dbReference>
<dbReference type="KEGG" id="lbt:AYR52_08025"/>
<accession>A0A192H1X6</accession>
<dbReference type="EMBL" id="CP014873">
    <property type="protein sequence ID" value="ANK62365.1"/>
    <property type="molecule type" value="Genomic_DNA"/>
</dbReference>